<keyword evidence="3" id="KW-1185">Reference proteome</keyword>
<gene>
    <name evidence="2" type="ORF">Ga0061079_10930</name>
</gene>
<protein>
    <submittedName>
        <fullName evidence="2">CBS domain-containing protein</fullName>
    </submittedName>
</protein>
<feature type="domain" description="CBS" evidence="1">
    <location>
        <begin position="69"/>
        <end position="117"/>
    </location>
</feature>
<proteinExistence type="predicted"/>
<dbReference type="AlphaFoldDB" id="A0A0X3AQG0"/>
<dbReference type="Gene3D" id="3.10.580.10">
    <property type="entry name" value="CBS-domain"/>
    <property type="match status" value="1"/>
</dbReference>
<sequence length="218" mass="24937">MIITNYISNDVLTLYESDTVAKAEQLMIDLGVSHYPVISKGKVKGNIGWNIIRDLGKSESLKDHLLDLEPFYLHDNSILFDSLHVFSENETNIIPIISFKEKFLGVVLEETVIEELASFQFITEFGVYMIITTPIKKYSTSEIANIVESNNGRILGMLLANTDEDSTQIILKISAENINSIGDTFERFGYQISNKYFEDSKQELLKERYDQLQKFMEV</sequence>
<evidence type="ECO:0000313" key="3">
    <source>
        <dbReference type="Proteomes" id="UP000182761"/>
    </source>
</evidence>
<evidence type="ECO:0000313" key="2">
    <source>
        <dbReference type="EMBL" id="CVK16640.1"/>
    </source>
</evidence>
<dbReference type="RefSeq" id="WP_055425827.1">
    <property type="nucleotide sequence ID" value="NZ_FCOR01000009.1"/>
</dbReference>
<organism evidence="2 3">
    <name type="scientific">Apibacter mensalis</name>
    <dbReference type="NCBI Taxonomy" id="1586267"/>
    <lineage>
        <taxon>Bacteria</taxon>
        <taxon>Pseudomonadati</taxon>
        <taxon>Bacteroidota</taxon>
        <taxon>Flavobacteriia</taxon>
        <taxon>Flavobacteriales</taxon>
        <taxon>Weeksellaceae</taxon>
        <taxon>Apibacter</taxon>
    </lineage>
</organism>
<evidence type="ECO:0000259" key="1">
    <source>
        <dbReference type="SMART" id="SM00116"/>
    </source>
</evidence>
<dbReference type="InterPro" id="IPR000644">
    <property type="entry name" value="CBS_dom"/>
</dbReference>
<dbReference type="SMART" id="SM00116">
    <property type="entry name" value="CBS"/>
    <property type="match status" value="2"/>
</dbReference>
<dbReference type="STRING" id="1586267.GCA_001418685_01503"/>
<dbReference type="SUPFAM" id="SSF54631">
    <property type="entry name" value="CBS-domain pair"/>
    <property type="match status" value="1"/>
</dbReference>
<reference evidence="2 3" key="1">
    <citation type="submission" date="2016-01" db="EMBL/GenBank/DDBJ databases">
        <authorList>
            <person name="McClelland M."/>
            <person name="Jain A."/>
            <person name="Saraogi P."/>
            <person name="Mendelson R."/>
            <person name="Westerman R."/>
            <person name="SanMiguel P."/>
            <person name="Csonka L."/>
        </authorList>
    </citation>
    <scope>NUCLEOTIDE SEQUENCE [LARGE SCALE GENOMIC DNA]</scope>
    <source>
        <strain evidence="2 3">R-53146</strain>
    </source>
</reference>
<name>A0A0X3AQG0_9FLAO</name>
<dbReference type="Proteomes" id="UP000182761">
    <property type="component" value="Unassembled WGS sequence"/>
</dbReference>
<dbReference type="Pfam" id="PF00571">
    <property type="entry name" value="CBS"/>
    <property type="match status" value="1"/>
</dbReference>
<dbReference type="InterPro" id="IPR046342">
    <property type="entry name" value="CBS_dom_sf"/>
</dbReference>
<dbReference type="OrthoDB" id="1523762at2"/>
<accession>A0A0X3AQG0</accession>
<dbReference type="EMBL" id="FCOR01000009">
    <property type="protein sequence ID" value="CVK16640.1"/>
    <property type="molecule type" value="Genomic_DNA"/>
</dbReference>
<feature type="domain" description="CBS" evidence="1">
    <location>
        <begin position="10"/>
        <end position="60"/>
    </location>
</feature>